<keyword evidence="2" id="KW-0812">Transmembrane</keyword>
<evidence type="ECO:0000313" key="4">
    <source>
        <dbReference type="Proteomes" id="UP000216871"/>
    </source>
</evidence>
<dbReference type="EMBL" id="MWWW01000002">
    <property type="protein sequence ID" value="OZG61709.1"/>
    <property type="molecule type" value="Genomic_DNA"/>
</dbReference>
<feature type="transmembrane region" description="Helical" evidence="2">
    <location>
        <begin position="87"/>
        <end position="108"/>
    </location>
</feature>
<sequence>MDRPTPQSEPLEPGKPLEPPTPPTPPAPPTPSIVEPMPGTTSGSRGNGTNLSHEDDLPQSANGRPARRRMSRAAVARMKRARRRRRIILGVLVAMVTLMCALAGWFAVSAWIAKGEVEAAVAAVSQVKSAAESGDLDQAADGLDEFADHVQSAYRQTSQPVWALAGMTPRYGADITAIRETVHILEDVSNNGIPKITKMLRSVDLDRIGIKDGVISLGGLEDSSADLAAAHQSIVDAAARLNTVGPTTIPQLTSALEQGREQIGRLSALTDMASRVADVAPSMLGLGGSGNGGSGGNGGASRTYLILAQNNAELRATGGIASSWGTLTVTNGRLRLTDFATPPSDAVFGAGEASGVLTADERNLFSTNMATDYQDLNFTPDFTRTGELASDIWERAGNGKVDGVISVDPVFLGRLLAVTGPVSLDSTITSAVLGLEQGDGGANTLTLSAENAAEVLLNRIYLTGATQDEQDAFFSSAAAQVFDHVLHHLDGKGRSLMKVVREAADDGHLYVYSTHEAEQDRLDGTAVSGALISGDAPGNPVAGVYLNDGTMGKMDWYLDREVKATYEKTYPNGARQYTLDITLTNTADAASISNTPVLLRGYTADHRPRHGEIETVLYVYAPAGGRLVDWTEDFDQIATHEGLTVGVKTVTLEPGERFTTTVRVLASPAAGDTALTVRQTPMID</sequence>
<dbReference type="Proteomes" id="UP000216871">
    <property type="component" value="Unassembled WGS sequence"/>
</dbReference>
<feature type="region of interest" description="Disordered" evidence="1">
    <location>
        <begin position="1"/>
        <end position="71"/>
    </location>
</feature>
<accession>A0A261FRE6</accession>
<reference evidence="3 4" key="1">
    <citation type="journal article" date="2017" name="BMC Genomics">
        <title>Comparative genomic and phylogenomic analyses of the Bifidobacteriaceae family.</title>
        <authorList>
            <person name="Lugli G.A."/>
            <person name="Milani C."/>
            <person name="Turroni F."/>
            <person name="Duranti S."/>
            <person name="Mancabelli L."/>
            <person name="Mangifesta M."/>
            <person name="Ferrario C."/>
            <person name="Modesto M."/>
            <person name="Mattarelli P."/>
            <person name="Jiri K."/>
            <person name="van Sinderen D."/>
            <person name="Ventura M."/>
        </authorList>
    </citation>
    <scope>NUCLEOTIDE SEQUENCE [LARGE SCALE GENOMIC DNA]</scope>
    <source>
        <strain evidence="3 4">DSM 100196</strain>
    </source>
</reference>
<dbReference type="InterPro" id="IPR025101">
    <property type="entry name" value="DUF4012"/>
</dbReference>
<keyword evidence="3" id="KW-0261">Viral envelope protein</keyword>
<evidence type="ECO:0000256" key="2">
    <source>
        <dbReference type="SAM" id="Phobius"/>
    </source>
</evidence>
<name>A0A261FRE6_9BIFI</name>
<dbReference type="AlphaFoldDB" id="A0A261FRE6"/>
<keyword evidence="2" id="KW-1133">Transmembrane helix</keyword>
<evidence type="ECO:0000313" key="3">
    <source>
        <dbReference type="EMBL" id="OZG61709.1"/>
    </source>
</evidence>
<dbReference type="Pfam" id="PF13196">
    <property type="entry name" value="DUF4012"/>
    <property type="match status" value="1"/>
</dbReference>
<gene>
    <name evidence="3" type="ORF">BMYO_0223</name>
</gene>
<proteinExistence type="predicted"/>
<comment type="caution">
    <text evidence="3">The sequence shown here is derived from an EMBL/GenBank/DDBJ whole genome shotgun (WGS) entry which is preliminary data.</text>
</comment>
<protein>
    <submittedName>
        <fullName evidence="3">Late cornified envelope protein 3C</fullName>
    </submittedName>
</protein>
<keyword evidence="2" id="KW-0472">Membrane</keyword>
<keyword evidence="3" id="KW-0946">Virion</keyword>
<keyword evidence="4" id="KW-1185">Reference proteome</keyword>
<feature type="compositionally biased region" description="Low complexity" evidence="1">
    <location>
        <begin position="39"/>
        <end position="50"/>
    </location>
</feature>
<evidence type="ECO:0000256" key="1">
    <source>
        <dbReference type="SAM" id="MobiDB-lite"/>
    </source>
</evidence>
<organism evidence="3 4">
    <name type="scientific">Bifidobacterium myosotis</name>
    <dbReference type="NCBI Taxonomy" id="1630166"/>
    <lineage>
        <taxon>Bacteria</taxon>
        <taxon>Bacillati</taxon>
        <taxon>Actinomycetota</taxon>
        <taxon>Actinomycetes</taxon>
        <taxon>Bifidobacteriales</taxon>
        <taxon>Bifidobacteriaceae</taxon>
        <taxon>Bifidobacterium</taxon>
    </lineage>
</organism>
<feature type="compositionally biased region" description="Pro residues" evidence="1">
    <location>
        <begin position="16"/>
        <end position="31"/>
    </location>
</feature>